<dbReference type="AlphaFoldDB" id="A0A150GKM6"/>
<gene>
    <name evidence="1" type="ORF">GPECTOR_17g992</name>
</gene>
<keyword evidence="2" id="KW-1185">Reference proteome</keyword>
<evidence type="ECO:0000313" key="1">
    <source>
        <dbReference type="EMBL" id="KXZ50351.1"/>
    </source>
</evidence>
<reference evidence="2" key="1">
    <citation type="journal article" date="2016" name="Nat. Commun.">
        <title>The Gonium pectorale genome demonstrates co-option of cell cycle regulation during the evolution of multicellularity.</title>
        <authorList>
            <person name="Hanschen E.R."/>
            <person name="Marriage T.N."/>
            <person name="Ferris P.J."/>
            <person name="Hamaji T."/>
            <person name="Toyoda A."/>
            <person name="Fujiyama A."/>
            <person name="Neme R."/>
            <person name="Noguchi H."/>
            <person name="Minakuchi Y."/>
            <person name="Suzuki M."/>
            <person name="Kawai-Toyooka H."/>
            <person name="Smith D.R."/>
            <person name="Sparks H."/>
            <person name="Anderson J."/>
            <person name="Bakaric R."/>
            <person name="Luria V."/>
            <person name="Karger A."/>
            <person name="Kirschner M.W."/>
            <person name="Durand P.M."/>
            <person name="Michod R.E."/>
            <person name="Nozaki H."/>
            <person name="Olson B.J."/>
        </authorList>
    </citation>
    <scope>NUCLEOTIDE SEQUENCE [LARGE SCALE GENOMIC DNA]</scope>
    <source>
        <strain evidence="2">NIES-2863</strain>
    </source>
</reference>
<dbReference type="EMBL" id="LSYV01000018">
    <property type="protein sequence ID" value="KXZ50351.1"/>
    <property type="molecule type" value="Genomic_DNA"/>
</dbReference>
<proteinExistence type="predicted"/>
<name>A0A150GKM6_GONPE</name>
<protein>
    <submittedName>
        <fullName evidence="1">Uncharacterized protein</fullName>
    </submittedName>
</protein>
<dbReference type="Proteomes" id="UP000075714">
    <property type="component" value="Unassembled WGS sequence"/>
</dbReference>
<organism evidence="1 2">
    <name type="scientific">Gonium pectorale</name>
    <name type="common">Green alga</name>
    <dbReference type="NCBI Taxonomy" id="33097"/>
    <lineage>
        <taxon>Eukaryota</taxon>
        <taxon>Viridiplantae</taxon>
        <taxon>Chlorophyta</taxon>
        <taxon>core chlorophytes</taxon>
        <taxon>Chlorophyceae</taxon>
        <taxon>CS clade</taxon>
        <taxon>Chlamydomonadales</taxon>
        <taxon>Volvocaceae</taxon>
        <taxon>Gonium</taxon>
    </lineage>
</organism>
<sequence>MIFKMEKGLEEQARHATLQELQRRRGQLRQIQNPRASNRTYLVLEFANNGNDQVIYVFVVESRDGLPFALAVGALLDTSALDKCAADQDTVQVFLFHTYGTSRAKKIRVPLGEVKLSKELKKSDVLDLPITALLPKFDGKSVRSWAKEKGCSDANWTAAEVKFHGLRSLAAQQQDES</sequence>
<dbReference type="OrthoDB" id="558610at2759"/>
<accession>A0A150GKM6</accession>
<evidence type="ECO:0000313" key="2">
    <source>
        <dbReference type="Proteomes" id="UP000075714"/>
    </source>
</evidence>
<comment type="caution">
    <text evidence="1">The sequence shown here is derived from an EMBL/GenBank/DDBJ whole genome shotgun (WGS) entry which is preliminary data.</text>
</comment>